<dbReference type="InterPro" id="IPR013087">
    <property type="entry name" value="Znf_C2H2_type"/>
</dbReference>
<sequence>MAEHAAKTGESRALFQCVKLLAGSKPSGRLRLRDESEGLVAAEKECEVLRQYAAELFRGEEYEPPSLQRIPEDWLDVWRWSKALAELKSGKAVPHGQPKIAAWKDPGNVFSEELSAISKLALCGSQPHVPVGWCSVQLAWLPKRPKPPTQPNHLRSVGLTPGDSKAFLLVLKEHLSESVYAALGDTPQFAYRKGMDTHNAILRATRHCYGVRTLLQQSRQDHTSRVAGGARCRLAGGMAISLDLAKAFDSVPHIEIQRSLEELQIDPRLIAIVMRVHTQTQCRIRQAGREATTMMTRGLWQGCPLAPVLYAAWASRLCRIVDDRLGAGWCNQRSIFADDTLGYWVIRGTGDMRRAIRELGCLFSVIRQLGLLINFDKSGVLLALPGTDKASMLRACTCQWRGLHQLRVPSEGLTEYVPIVSELNYLGIVLGYSGYEHATVQHRLGKSQQRFGQLSKVLRTRSSFGLLGRFCESTSGVSNEEVLSRAGIDPHMELLQASELLQGRLEADTRTAEAKVHEMDQIALNIQRLRGIDQTQHGASLIEIESTPGAGHSCDVCGLSFASADGLAMHVKHRRAQVHLEMWKVVLQQEQEDPPEPPHGLEAVSTSEFQRLLSRPLSEVILDTSWMGPLRMACSLCGQHLIDMQRIKTHWQMTHKVAWRFVKGEILGDMAALRSAIRRPCQYCGSGASDVNAHSRQCPVLFQLLATRSLHQKGRLIEARSQSASVIERQDKNQPAYAAYSVESSPIGQALGLSRGSKASAVRRSGVAELGLPHSDGAGLSVSPVFGATFSRSFWTLKLVLLNPGNHCYANSSILALCHACSMARSTPAMLRPLLEHLRSKA</sequence>
<keyword evidence="5" id="KW-1185">Reference proteome</keyword>
<dbReference type="PROSITE" id="PS00028">
    <property type="entry name" value="ZINC_FINGER_C2H2_1"/>
    <property type="match status" value="1"/>
</dbReference>
<dbReference type="PANTHER" id="PTHR19446">
    <property type="entry name" value="REVERSE TRANSCRIPTASES"/>
    <property type="match status" value="1"/>
</dbReference>
<keyword evidence="1" id="KW-0479">Metal-binding</keyword>
<reference evidence="4" key="1">
    <citation type="submission" date="2021-02" db="EMBL/GenBank/DDBJ databases">
        <authorList>
            <person name="Dougan E. K."/>
            <person name="Rhodes N."/>
            <person name="Thang M."/>
            <person name="Chan C."/>
        </authorList>
    </citation>
    <scope>NUCLEOTIDE SEQUENCE</scope>
</reference>
<evidence type="ECO:0000259" key="2">
    <source>
        <dbReference type="PROSITE" id="PS50157"/>
    </source>
</evidence>
<evidence type="ECO:0000313" key="5">
    <source>
        <dbReference type="Proteomes" id="UP000649617"/>
    </source>
</evidence>
<dbReference type="PROSITE" id="PS50157">
    <property type="entry name" value="ZINC_FINGER_C2H2_2"/>
    <property type="match status" value="1"/>
</dbReference>
<evidence type="ECO:0000256" key="1">
    <source>
        <dbReference type="PROSITE-ProRule" id="PRU00042"/>
    </source>
</evidence>
<gene>
    <name evidence="4" type="ORF">SPIL2461_LOCUS21217</name>
</gene>
<dbReference type="PROSITE" id="PS50878">
    <property type="entry name" value="RT_POL"/>
    <property type="match status" value="1"/>
</dbReference>
<keyword evidence="1" id="KW-0862">Zinc</keyword>
<dbReference type="EMBL" id="CAJNIZ010046050">
    <property type="protein sequence ID" value="CAE7737982.1"/>
    <property type="molecule type" value="Genomic_DNA"/>
</dbReference>
<feature type="domain" description="C2H2-type" evidence="2">
    <location>
        <begin position="552"/>
        <end position="579"/>
    </location>
</feature>
<evidence type="ECO:0000313" key="4">
    <source>
        <dbReference type="EMBL" id="CAE7737982.1"/>
    </source>
</evidence>
<dbReference type="InterPro" id="IPR000477">
    <property type="entry name" value="RT_dom"/>
</dbReference>
<keyword evidence="1" id="KW-0863">Zinc-finger</keyword>
<dbReference type="Pfam" id="PF00078">
    <property type="entry name" value="RVT_1"/>
    <property type="match status" value="1"/>
</dbReference>
<evidence type="ECO:0008006" key="6">
    <source>
        <dbReference type="Google" id="ProtNLM"/>
    </source>
</evidence>
<evidence type="ECO:0000259" key="3">
    <source>
        <dbReference type="PROSITE" id="PS50878"/>
    </source>
</evidence>
<organism evidence="4 5">
    <name type="scientific">Symbiodinium pilosum</name>
    <name type="common">Dinoflagellate</name>
    <dbReference type="NCBI Taxonomy" id="2952"/>
    <lineage>
        <taxon>Eukaryota</taxon>
        <taxon>Sar</taxon>
        <taxon>Alveolata</taxon>
        <taxon>Dinophyceae</taxon>
        <taxon>Suessiales</taxon>
        <taxon>Symbiodiniaceae</taxon>
        <taxon>Symbiodinium</taxon>
    </lineage>
</organism>
<name>A0A812XNH3_SYMPI</name>
<dbReference type="GO" id="GO:0008270">
    <property type="term" value="F:zinc ion binding"/>
    <property type="evidence" value="ECO:0007669"/>
    <property type="project" value="UniProtKB-KW"/>
</dbReference>
<comment type="caution">
    <text evidence="4">The sequence shown here is derived from an EMBL/GenBank/DDBJ whole genome shotgun (WGS) entry which is preliminary data.</text>
</comment>
<proteinExistence type="predicted"/>
<dbReference type="Proteomes" id="UP000649617">
    <property type="component" value="Unassembled WGS sequence"/>
</dbReference>
<protein>
    <recommendedName>
        <fullName evidence="6">LINE-1 reverse transcriptase-like</fullName>
    </recommendedName>
</protein>
<accession>A0A812XNH3</accession>
<dbReference type="OrthoDB" id="346743at2759"/>
<feature type="domain" description="Reverse transcriptase" evidence="3">
    <location>
        <begin position="122"/>
        <end position="430"/>
    </location>
</feature>
<dbReference type="AlphaFoldDB" id="A0A812XNH3"/>
<dbReference type="SMART" id="SM00355">
    <property type="entry name" value="ZnF_C2H2"/>
    <property type="match status" value="2"/>
</dbReference>